<dbReference type="EMBL" id="JAIWQS010000010">
    <property type="protein sequence ID" value="KAJ8752779.1"/>
    <property type="molecule type" value="Genomic_DNA"/>
</dbReference>
<evidence type="ECO:0000313" key="8">
    <source>
        <dbReference type="EMBL" id="KAJ8752779.1"/>
    </source>
</evidence>
<keyword evidence="3 7" id="KW-0808">Transferase</keyword>
<keyword evidence="9" id="KW-1185">Reference proteome</keyword>
<dbReference type="GO" id="GO:0004017">
    <property type="term" value="F:AMP kinase activity"/>
    <property type="evidence" value="ECO:0007669"/>
    <property type="project" value="UniProtKB-EC"/>
</dbReference>
<evidence type="ECO:0000256" key="3">
    <source>
        <dbReference type="ARBA" id="ARBA00022679"/>
    </source>
</evidence>
<accession>A0AAV8SL98</accession>
<dbReference type="SUPFAM" id="SSF52540">
    <property type="entry name" value="P-loop containing nucleoside triphosphate hydrolases"/>
    <property type="match status" value="1"/>
</dbReference>
<evidence type="ECO:0000313" key="9">
    <source>
        <dbReference type="Proteomes" id="UP001159364"/>
    </source>
</evidence>
<keyword evidence="4" id="KW-0547">Nucleotide-binding</keyword>
<organism evidence="8 9">
    <name type="scientific">Erythroxylum novogranatense</name>
    <dbReference type="NCBI Taxonomy" id="1862640"/>
    <lineage>
        <taxon>Eukaryota</taxon>
        <taxon>Viridiplantae</taxon>
        <taxon>Streptophyta</taxon>
        <taxon>Embryophyta</taxon>
        <taxon>Tracheophyta</taxon>
        <taxon>Spermatophyta</taxon>
        <taxon>Magnoliopsida</taxon>
        <taxon>eudicotyledons</taxon>
        <taxon>Gunneridae</taxon>
        <taxon>Pentapetalae</taxon>
        <taxon>rosids</taxon>
        <taxon>fabids</taxon>
        <taxon>Malpighiales</taxon>
        <taxon>Erythroxylaceae</taxon>
        <taxon>Erythroxylum</taxon>
    </lineage>
</organism>
<dbReference type="Gene3D" id="3.40.50.300">
    <property type="entry name" value="P-loop containing nucleotide triphosphate hydrolases"/>
    <property type="match status" value="1"/>
</dbReference>
<dbReference type="Pfam" id="PF00406">
    <property type="entry name" value="ADK"/>
    <property type="match status" value="1"/>
</dbReference>
<evidence type="ECO:0000256" key="7">
    <source>
        <dbReference type="RuleBase" id="RU003330"/>
    </source>
</evidence>
<dbReference type="GO" id="GO:0005524">
    <property type="term" value="F:ATP binding"/>
    <property type="evidence" value="ECO:0007669"/>
    <property type="project" value="InterPro"/>
</dbReference>
<protein>
    <recommendedName>
        <fullName evidence="2">adenylate kinase</fullName>
        <ecNumber evidence="2">2.7.4.3</ecNumber>
    </recommendedName>
    <alternativeName>
        <fullName evidence="6">ATP:AMP phosphotransferase</fullName>
    </alternativeName>
</protein>
<comment type="similarity">
    <text evidence="1 7">Belongs to the adenylate kinase family.</text>
</comment>
<dbReference type="PRINTS" id="PR00094">
    <property type="entry name" value="ADENYLTKNASE"/>
</dbReference>
<reference evidence="8 9" key="1">
    <citation type="submission" date="2021-09" db="EMBL/GenBank/DDBJ databases">
        <title>Genomic insights and catalytic innovation underlie evolution of tropane alkaloids biosynthesis.</title>
        <authorList>
            <person name="Wang Y.-J."/>
            <person name="Tian T."/>
            <person name="Huang J.-P."/>
            <person name="Huang S.-X."/>
        </authorList>
    </citation>
    <scope>NUCLEOTIDE SEQUENCE [LARGE SCALE GENOMIC DNA]</scope>
    <source>
        <strain evidence="8">KIB-2018</strain>
        <tissue evidence="8">Leaf</tissue>
    </source>
</reference>
<dbReference type="Proteomes" id="UP001159364">
    <property type="component" value="Linkage Group LG10"/>
</dbReference>
<keyword evidence="5 7" id="KW-0418">Kinase</keyword>
<evidence type="ECO:0000256" key="4">
    <source>
        <dbReference type="ARBA" id="ARBA00022741"/>
    </source>
</evidence>
<gene>
    <name evidence="8" type="ORF">K2173_008514</name>
</gene>
<evidence type="ECO:0000256" key="5">
    <source>
        <dbReference type="ARBA" id="ARBA00022777"/>
    </source>
</evidence>
<evidence type="ECO:0000256" key="6">
    <source>
        <dbReference type="ARBA" id="ARBA00031517"/>
    </source>
</evidence>
<dbReference type="PANTHER" id="PTHR23359">
    <property type="entry name" value="NUCLEOTIDE KINASE"/>
    <property type="match status" value="1"/>
</dbReference>
<dbReference type="AlphaFoldDB" id="A0AAV8SL98"/>
<proteinExistence type="inferred from homology"/>
<evidence type="ECO:0000256" key="1">
    <source>
        <dbReference type="ARBA" id="ARBA00007220"/>
    </source>
</evidence>
<dbReference type="EC" id="2.7.4.3" evidence="2"/>
<dbReference type="InterPro" id="IPR027417">
    <property type="entry name" value="P-loop_NTPase"/>
</dbReference>
<sequence length="170" mass="19526">MLESIFRNVILDTLKDGKTIPSEVMVKLIQEGMESSGSSRFLIEGFPRSEDNRKTFEQIVKKEVDMVLLFDCPEEEMIRRVQFSDEGGISEHTDSIKKRINVFKITSAPIIDYYTKKGILHKINVRINEDEDGSIRTSSPSFYLLQGNYEKLTVPVKGHEQYDITIHVVP</sequence>
<evidence type="ECO:0000256" key="2">
    <source>
        <dbReference type="ARBA" id="ARBA00012955"/>
    </source>
</evidence>
<comment type="caution">
    <text evidence="8">The sequence shown here is derived from an EMBL/GenBank/DDBJ whole genome shotgun (WGS) entry which is preliminary data.</text>
</comment>
<name>A0AAV8SL98_9ROSI</name>
<dbReference type="InterPro" id="IPR000850">
    <property type="entry name" value="Adenylat/UMP-CMP_kin"/>
</dbReference>